<keyword evidence="2" id="KW-1133">Transmembrane helix</keyword>
<proteinExistence type="predicted"/>
<accession>A0A2S9XE21</accession>
<name>A0A2S9XE21_9BACT</name>
<feature type="compositionally biased region" description="Gly residues" evidence="1">
    <location>
        <begin position="301"/>
        <end position="310"/>
    </location>
</feature>
<sequence length="310" mass="32460">MRCTINVVWDVSAGVLTHNVLAPPAVPMPTPMISVEMICTQMWTLGFLLGQNKLTTKVMHRSVPIVLDGHDCGTMIPDITPPIMANLYYLIAWPFSSRKIAFASSTVKMDGTPTGCAQIGLPPLPMMTCGDPVSAPTSLVLSNQFNMVTVGISLFDLFMGILGILISMAIDFVFEMASFSRAGAKDVATSIFGRQVLSRELIGEFAATAMHSVTRILATEFVKKLIPTDGKAVLKRLAGGLGGLLTSGLQGNPTFSLGVGGPGLGGKVSVGAAPDPTAADPNPSHFSAEGQLGGEIRDTRGGGSSWGQPL</sequence>
<evidence type="ECO:0000256" key="2">
    <source>
        <dbReference type="SAM" id="Phobius"/>
    </source>
</evidence>
<reference evidence="3 4" key="1">
    <citation type="submission" date="2018-03" db="EMBL/GenBank/DDBJ databases">
        <title>Draft Genome Sequences of the Obligatory Marine Myxobacteria Enhygromyxa salina SWB005.</title>
        <authorList>
            <person name="Poehlein A."/>
            <person name="Moghaddam J.A."/>
            <person name="Harms H."/>
            <person name="Alanjari M."/>
            <person name="Koenig G.M."/>
            <person name="Daniel R."/>
            <person name="Schaeberle T.F."/>
        </authorList>
    </citation>
    <scope>NUCLEOTIDE SEQUENCE [LARGE SCALE GENOMIC DNA]</scope>
    <source>
        <strain evidence="3 4">SWB005</strain>
    </source>
</reference>
<comment type="caution">
    <text evidence="3">The sequence shown here is derived from an EMBL/GenBank/DDBJ whole genome shotgun (WGS) entry which is preliminary data.</text>
</comment>
<keyword evidence="2" id="KW-0472">Membrane</keyword>
<keyword evidence="4" id="KW-1185">Reference proteome</keyword>
<evidence type="ECO:0000313" key="4">
    <source>
        <dbReference type="Proteomes" id="UP000237968"/>
    </source>
</evidence>
<feature type="transmembrane region" description="Helical" evidence="2">
    <location>
        <begin position="147"/>
        <end position="174"/>
    </location>
</feature>
<evidence type="ECO:0000256" key="1">
    <source>
        <dbReference type="SAM" id="MobiDB-lite"/>
    </source>
</evidence>
<dbReference type="EMBL" id="PVNK01000257">
    <property type="protein sequence ID" value="PRP91109.1"/>
    <property type="molecule type" value="Genomic_DNA"/>
</dbReference>
<feature type="compositionally biased region" description="Low complexity" evidence="1">
    <location>
        <begin position="269"/>
        <end position="283"/>
    </location>
</feature>
<evidence type="ECO:0000313" key="3">
    <source>
        <dbReference type="EMBL" id="PRP91109.1"/>
    </source>
</evidence>
<dbReference type="AlphaFoldDB" id="A0A2S9XE21"/>
<dbReference type="Proteomes" id="UP000237968">
    <property type="component" value="Unassembled WGS sequence"/>
</dbReference>
<organism evidence="3 4">
    <name type="scientific">Enhygromyxa salina</name>
    <dbReference type="NCBI Taxonomy" id="215803"/>
    <lineage>
        <taxon>Bacteria</taxon>
        <taxon>Pseudomonadati</taxon>
        <taxon>Myxococcota</taxon>
        <taxon>Polyangia</taxon>
        <taxon>Nannocystales</taxon>
        <taxon>Nannocystaceae</taxon>
        <taxon>Enhygromyxa</taxon>
    </lineage>
</organism>
<dbReference type="RefSeq" id="WP_146156237.1">
    <property type="nucleotide sequence ID" value="NZ_PVNK01000257.1"/>
</dbReference>
<keyword evidence="2" id="KW-0812">Transmembrane</keyword>
<dbReference type="OrthoDB" id="9817511at2"/>
<protein>
    <submittedName>
        <fullName evidence="3">Uncharacterized protein</fullName>
    </submittedName>
</protein>
<gene>
    <name evidence="3" type="ORF">ENSA5_58460</name>
</gene>
<feature type="region of interest" description="Disordered" evidence="1">
    <location>
        <begin position="268"/>
        <end position="310"/>
    </location>
</feature>